<proteinExistence type="predicted"/>
<feature type="signal peptide" evidence="1">
    <location>
        <begin position="1"/>
        <end position="18"/>
    </location>
</feature>
<reference evidence="2 3" key="1">
    <citation type="submission" date="2015-08" db="EMBL/GenBank/DDBJ databases">
        <title>Next Generation Sequencing and Analysis of the Genome of Puccinia sorghi L Schw, the Causal Agent of Maize Common Rust.</title>
        <authorList>
            <person name="Rochi L."/>
            <person name="Burguener G."/>
            <person name="Darino M."/>
            <person name="Turjanski A."/>
            <person name="Kreff E."/>
            <person name="Dieguez M.J."/>
            <person name="Sacco F."/>
        </authorList>
    </citation>
    <scope>NUCLEOTIDE SEQUENCE [LARGE SCALE GENOMIC DNA]</scope>
    <source>
        <strain evidence="2 3">RO10H11247</strain>
    </source>
</reference>
<dbReference type="AlphaFoldDB" id="A0A0L6VPJ0"/>
<gene>
    <name evidence="2" type="ORF">VP01_1247g3</name>
</gene>
<organism evidence="2 3">
    <name type="scientific">Puccinia sorghi</name>
    <dbReference type="NCBI Taxonomy" id="27349"/>
    <lineage>
        <taxon>Eukaryota</taxon>
        <taxon>Fungi</taxon>
        <taxon>Dikarya</taxon>
        <taxon>Basidiomycota</taxon>
        <taxon>Pucciniomycotina</taxon>
        <taxon>Pucciniomycetes</taxon>
        <taxon>Pucciniales</taxon>
        <taxon>Pucciniaceae</taxon>
        <taxon>Puccinia</taxon>
    </lineage>
</organism>
<dbReference type="Proteomes" id="UP000037035">
    <property type="component" value="Unassembled WGS sequence"/>
</dbReference>
<dbReference type="GO" id="GO:0005634">
    <property type="term" value="C:nucleus"/>
    <property type="evidence" value="ECO:0007669"/>
    <property type="project" value="TreeGrafter"/>
</dbReference>
<name>A0A0L6VPJ0_9BASI</name>
<evidence type="ECO:0000313" key="3">
    <source>
        <dbReference type="Proteomes" id="UP000037035"/>
    </source>
</evidence>
<dbReference type="VEuPathDB" id="FungiDB:VP01_1247g3"/>
<evidence type="ECO:0000313" key="2">
    <source>
        <dbReference type="EMBL" id="KNZ62621.1"/>
    </source>
</evidence>
<dbReference type="OrthoDB" id="194386at2759"/>
<keyword evidence="3" id="KW-1185">Reference proteome</keyword>
<comment type="caution">
    <text evidence="2">The sequence shown here is derived from an EMBL/GenBank/DDBJ whole genome shotgun (WGS) entry which is preliminary data.</text>
</comment>
<dbReference type="GO" id="GO:0008757">
    <property type="term" value="F:S-adenosylmethionine-dependent methyltransferase activity"/>
    <property type="evidence" value="ECO:0007669"/>
    <property type="project" value="UniProtKB-ARBA"/>
</dbReference>
<dbReference type="PANTHER" id="PTHR14614">
    <property type="entry name" value="HEPATOCELLULAR CARCINOMA-ASSOCIATED ANTIGEN"/>
    <property type="match status" value="1"/>
</dbReference>
<dbReference type="EMBL" id="LAVV01002754">
    <property type="protein sequence ID" value="KNZ62621.1"/>
    <property type="molecule type" value="Genomic_DNA"/>
</dbReference>
<dbReference type="STRING" id="27349.A0A0L6VPJ0"/>
<evidence type="ECO:0000256" key="1">
    <source>
        <dbReference type="SAM" id="SignalP"/>
    </source>
</evidence>
<keyword evidence="1" id="KW-0732">Signal</keyword>
<accession>A0A0L6VPJ0</accession>
<feature type="chain" id="PRO_5005568204" evidence="1">
    <location>
        <begin position="19"/>
        <end position="209"/>
    </location>
</feature>
<dbReference type="InterPro" id="IPR029063">
    <property type="entry name" value="SAM-dependent_MTases_sf"/>
</dbReference>
<dbReference type="PANTHER" id="PTHR14614:SF162">
    <property type="entry name" value="EXPRESSED PROTEIN"/>
    <property type="match status" value="1"/>
</dbReference>
<dbReference type="GO" id="GO:0005737">
    <property type="term" value="C:cytoplasm"/>
    <property type="evidence" value="ECO:0007669"/>
    <property type="project" value="TreeGrafter"/>
</dbReference>
<dbReference type="Gene3D" id="3.40.50.150">
    <property type="entry name" value="Vaccinia Virus protein VP39"/>
    <property type="match status" value="1"/>
</dbReference>
<dbReference type="Pfam" id="PF10294">
    <property type="entry name" value="Methyltransf_16"/>
    <property type="match status" value="1"/>
</dbReference>
<protein>
    <submittedName>
        <fullName evidence="2">Uncharacterized protein</fullName>
    </submittedName>
</protein>
<dbReference type="InterPro" id="IPR019410">
    <property type="entry name" value="Methyltransf_16"/>
</dbReference>
<sequence>MTGLLSVSLSALGYTVLATDIEPTLTEILAPNVRQWMHGESSGGAGRISTCFLDWNLGPDWRSIEAAFSGGTDRFQGEVPTSNHVNESHGAVSGAPLRTTLDTGSDEALPIDLIVSADTVYAVELVSPLLVTISVLSARSPKPPVIYIALERRDPCLINTFFQLAREMGFKSVQVDASRLRKIVEGMQWSEEDWEAVEVWKLSNASLKK</sequence>